<comment type="caution">
    <text evidence="3">The sequence shown here is derived from an EMBL/GenBank/DDBJ whole genome shotgun (WGS) entry which is preliminary data.</text>
</comment>
<name>A0AAV6UD18_9ARAC</name>
<reference evidence="3 4" key="1">
    <citation type="journal article" date="2022" name="Nat. Ecol. Evol.">
        <title>A masculinizing supergene underlies an exaggerated male reproductive morph in a spider.</title>
        <authorList>
            <person name="Hendrickx F."/>
            <person name="De Corte Z."/>
            <person name="Sonet G."/>
            <person name="Van Belleghem S.M."/>
            <person name="Kostlbacher S."/>
            <person name="Vangestel C."/>
        </authorList>
    </citation>
    <scope>NUCLEOTIDE SEQUENCE [LARGE SCALE GENOMIC DNA]</scope>
    <source>
        <strain evidence="3">W744_W776</strain>
    </source>
</reference>
<evidence type="ECO:0000259" key="2">
    <source>
        <dbReference type="Pfam" id="PF15055"/>
    </source>
</evidence>
<feature type="domain" description="Distal membrane-arm assembly complex protein 1-like" evidence="2">
    <location>
        <begin position="15"/>
        <end position="43"/>
    </location>
</feature>
<evidence type="ECO:0000256" key="1">
    <source>
        <dbReference type="SAM" id="Phobius"/>
    </source>
</evidence>
<dbReference type="AlphaFoldDB" id="A0AAV6UD18"/>
<proteinExistence type="predicted"/>
<evidence type="ECO:0000313" key="3">
    <source>
        <dbReference type="EMBL" id="KAG8181889.1"/>
    </source>
</evidence>
<sequence>MEDNKLSTSSNVPEDCMSCRLIGGVCFILCSAYVFTKGFRKPRSKSLQITSFIFGSSLGYTGIARLGGFFPFNDKEPKETNKIQ</sequence>
<feature type="transmembrane region" description="Helical" evidence="1">
    <location>
        <begin position="20"/>
        <end position="36"/>
    </location>
</feature>
<dbReference type="EMBL" id="JAFNEN010000490">
    <property type="protein sequence ID" value="KAG8181889.1"/>
    <property type="molecule type" value="Genomic_DNA"/>
</dbReference>
<dbReference type="Pfam" id="PF15055">
    <property type="entry name" value="DMAC1_Dmo2"/>
    <property type="match status" value="1"/>
</dbReference>
<organism evidence="3 4">
    <name type="scientific">Oedothorax gibbosus</name>
    <dbReference type="NCBI Taxonomy" id="931172"/>
    <lineage>
        <taxon>Eukaryota</taxon>
        <taxon>Metazoa</taxon>
        <taxon>Ecdysozoa</taxon>
        <taxon>Arthropoda</taxon>
        <taxon>Chelicerata</taxon>
        <taxon>Arachnida</taxon>
        <taxon>Araneae</taxon>
        <taxon>Araneomorphae</taxon>
        <taxon>Entelegynae</taxon>
        <taxon>Araneoidea</taxon>
        <taxon>Linyphiidae</taxon>
        <taxon>Erigoninae</taxon>
        <taxon>Oedothorax</taxon>
    </lineage>
</organism>
<accession>A0AAV6UD18</accession>
<dbReference type="Proteomes" id="UP000827092">
    <property type="component" value="Unassembled WGS sequence"/>
</dbReference>
<evidence type="ECO:0000313" key="4">
    <source>
        <dbReference type="Proteomes" id="UP000827092"/>
    </source>
</evidence>
<keyword evidence="1" id="KW-0472">Membrane</keyword>
<protein>
    <recommendedName>
        <fullName evidence="2">Distal membrane-arm assembly complex protein 1-like domain-containing protein</fullName>
    </recommendedName>
</protein>
<keyword evidence="1" id="KW-0812">Transmembrane</keyword>
<keyword evidence="1" id="KW-1133">Transmembrane helix</keyword>
<gene>
    <name evidence="3" type="ORF">JTE90_026049</name>
</gene>
<keyword evidence="4" id="KW-1185">Reference proteome</keyword>
<dbReference type="InterPro" id="IPR028036">
    <property type="entry name" value="DMAC1-like_dom"/>
</dbReference>